<protein>
    <submittedName>
        <fullName evidence="1">Uncharacterized protein</fullName>
    </submittedName>
</protein>
<dbReference type="Proteomes" id="UP001064048">
    <property type="component" value="Chromosome 23"/>
</dbReference>
<gene>
    <name evidence="1" type="ORF">MSG28_013435</name>
</gene>
<accession>A0ACC0KU76</accession>
<evidence type="ECO:0000313" key="1">
    <source>
        <dbReference type="EMBL" id="KAI8439742.1"/>
    </source>
</evidence>
<evidence type="ECO:0000313" key="2">
    <source>
        <dbReference type="Proteomes" id="UP001064048"/>
    </source>
</evidence>
<name>A0ACC0KU76_CHOFU</name>
<sequence>MPETCLLLRRNNLAMFFRLFGQKKRSNREGRERNKENVPEPEVAEEESEEPEPAPEPCYVVKHSDIMGSVTGSPHSRGCHAWTASGPLTRTLAMRRSPPASRSSSPLRGNSLTARGPLVVNSAPAPGPPVDNEWMPKVEAVLVGYLVARRDLRAGEVILEVPALAVGPCAGCGLVCLGCYRELPPAAIYKSVCTRNSLSSLPKGRDSLKIIAIKTQLST</sequence>
<reference evidence="1 2" key="1">
    <citation type="journal article" date="2022" name="Genome Biol. Evol.">
        <title>The Spruce Budworm Genome: Reconstructing the Evolutionary History of Antifreeze Proteins.</title>
        <authorList>
            <person name="Beliveau C."/>
            <person name="Gagne P."/>
            <person name="Picq S."/>
            <person name="Vernygora O."/>
            <person name="Keeling C.I."/>
            <person name="Pinkney K."/>
            <person name="Doucet D."/>
            <person name="Wen F."/>
            <person name="Johnston J.S."/>
            <person name="Maaroufi H."/>
            <person name="Boyle B."/>
            <person name="Laroche J."/>
            <person name="Dewar K."/>
            <person name="Juretic N."/>
            <person name="Blackburn G."/>
            <person name="Nisole A."/>
            <person name="Brunet B."/>
            <person name="Brandao M."/>
            <person name="Lumley L."/>
            <person name="Duan J."/>
            <person name="Quan G."/>
            <person name="Lucarotti C.J."/>
            <person name="Roe A.D."/>
            <person name="Sperling F.A.H."/>
            <person name="Levesque R.C."/>
            <person name="Cusson M."/>
        </authorList>
    </citation>
    <scope>NUCLEOTIDE SEQUENCE [LARGE SCALE GENOMIC DNA]</scope>
    <source>
        <strain evidence="1">Glfc:IPQL:Cfum</strain>
    </source>
</reference>
<comment type="caution">
    <text evidence="1">The sequence shown here is derived from an EMBL/GenBank/DDBJ whole genome shotgun (WGS) entry which is preliminary data.</text>
</comment>
<organism evidence="1 2">
    <name type="scientific">Choristoneura fumiferana</name>
    <name type="common">Spruce budworm moth</name>
    <name type="synonym">Archips fumiferana</name>
    <dbReference type="NCBI Taxonomy" id="7141"/>
    <lineage>
        <taxon>Eukaryota</taxon>
        <taxon>Metazoa</taxon>
        <taxon>Ecdysozoa</taxon>
        <taxon>Arthropoda</taxon>
        <taxon>Hexapoda</taxon>
        <taxon>Insecta</taxon>
        <taxon>Pterygota</taxon>
        <taxon>Neoptera</taxon>
        <taxon>Endopterygota</taxon>
        <taxon>Lepidoptera</taxon>
        <taxon>Glossata</taxon>
        <taxon>Ditrysia</taxon>
        <taxon>Tortricoidea</taxon>
        <taxon>Tortricidae</taxon>
        <taxon>Tortricinae</taxon>
        <taxon>Choristoneura</taxon>
    </lineage>
</organism>
<proteinExistence type="predicted"/>
<dbReference type="EMBL" id="CM046123">
    <property type="protein sequence ID" value="KAI8439742.1"/>
    <property type="molecule type" value="Genomic_DNA"/>
</dbReference>
<keyword evidence="2" id="KW-1185">Reference proteome</keyword>